<evidence type="ECO:0000313" key="2">
    <source>
        <dbReference type="EMBL" id="KAK9027899.1"/>
    </source>
</evidence>
<dbReference type="Proteomes" id="UP001396334">
    <property type="component" value="Unassembled WGS sequence"/>
</dbReference>
<feature type="region of interest" description="Disordered" evidence="1">
    <location>
        <begin position="1"/>
        <end position="20"/>
    </location>
</feature>
<comment type="caution">
    <text evidence="2">The sequence shown here is derived from an EMBL/GenBank/DDBJ whole genome shotgun (WGS) entry which is preliminary data.</text>
</comment>
<evidence type="ECO:0000313" key="3">
    <source>
        <dbReference type="Proteomes" id="UP001396334"/>
    </source>
</evidence>
<gene>
    <name evidence="2" type="ORF">V6N11_067720</name>
</gene>
<name>A0ABR2SRX3_9ROSI</name>
<organism evidence="2 3">
    <name type="scientific">Hibiscus sabdariffa</name>
    <name type="common">roselle</name>
    <dbReference type="NCBI Taxonomy" id="183260"/>
    <lineage>
        <taxon>Eukaryota</taxon>
        <taxon>Viridiplantae</taxon>
        <taxon>Streptophyta</taxon>
        <taxon>Embryophyta</taxon>
        <taxon>Tracheophyta</taxon>
        <taxon>Spermatophyta</taxon>
        <taxon>Magnoliopsida</taxon>
        <taxon>eudicotyledons</taxon>
        <taxon>Gunneridae</taxon>
        <taxon>Pentapetalae</taxon>
        <taxon>rosids</taxon>
        <taxon>malvids</taxon>
        <taxon>Malvales</taxon>
        <taxon>Malvaceae</taxon>
        <taxon>Malvoideae</taxon>
        <taxon>Hibiscus</taxon>
    </lineage>
</organism>
<sequence>MSMTGQAPVHKDFQSPNFPLSTTTHDAPVVVPAIIPCPQAVAPVSQTTTPTVAVPEDHIVPTPSNTLIIFVPFTPPVGSVSPNTIVGVPDAPHFMPCCRSVFLDTSWFL</sequence>
<keyword evidence="3" id="KW-1185">Reference proteome</keyword>
<protein>
    <submittedName>
        <fullName evidence="2">Uncharacterized protein</fullName>
    </submittedName>
</protein>
<evidence type="ECO:0000256" key="1">
    <source>
        <dbReference type="SAM" id="MobiDB-lite"/>
    </source>
</evidence>
<accession>A0ABR2SRX3</accession>
<proteinExistence type="predicted"/>
<reference evidence="2 3" key="1">
    <citation type="journal article" date="2024" name="G3 (Bethesda)">
        <title>Genome assembly of Hibiscus sabdariffa L. provides insights into metabolisms of medicinal natural products.</title>
        <authorList>
            <person name="Kim T."/>
        </authorList>
    </citation>
    <scope>NUCLEOTIDE SEQUENCE [LARGE SCALE GENOMIC DNA]</scope>
    <source>
        <strain evidence="2">TK-2024</strain>
        <tissue evidence="2">Old leaves</tissue>
    </source>
</reference>
<dbReference type="EMBL" id="JBBPBN010000012">
    <property type="protein sequence ID" value="KAK9027899.1"/>
    <property type="molecule type" value="Genomic_DNA"/>
</dbReference>